<dbReference type="AlphaFoldDB" id="A0A0R1MET0"/>
<dbReference type="InterPro" id="IPR000055">
    <property type="entry name" value="Restrct_endonuc_typeI_TRD"/>
</dbReference>
<dbReference type="PATRIC" id="fig|1293597.4.peg.135"/>
<dbReference type="STRING" id="1293597.FC20_GL000134"/>
<dbReference type="InterPro" id="IPR044946">
    <property type="entry name" value="Restrct_endonuc_typeI_TRD_sf"/>
</dbReference>
<gene>
    <name evidence="5" type="ORF">FC20_GL000134</name>
</gene>
<evidence type="ECO:0000313" key="6">
    <source>
        <dbReference type="Proteomes" id="UP000051074"/>
    </source>
</evidence>
<dbReference type="PANTHER" id="PTHR30408:SF13">
    <property type="entry name" value="TYPE I RESTRICTION ENZYME HINDI SPECIFICITY SUBUNIT"/>
    <property type="match status" value="1"/>
</dbReference>
<accession>A0A0R1MET0</accession>
<feature type="domain" description="Type I restriction modification DNA specificity" evidence="4">
    <location>
        <begin position="22"/>
        <end position="187"/>
    </location>
</feature>
<sequence length="403" mass="46254">MTKRDAKDEKKAPKLRFKGFTDDWEHGHLGDIVKIVMGQSPSSINYTDNLEDHILVQGNADLENGHVVPRVWTKQVTKTADKDDIILSVRAPVGDVGITNYPIVIGRGVAAIKGNKFIYQLLDKMNQDSFWRKYSTGSTFESINSNDLKKAEIFHPNEPEQEKIGKLFQSLDHAIYLHEEKQEQLEQLKKALLQKMFADKTGYPEIRFKGFNGSWKIIKLGKILKIYNEKNKTKFGKEDVLAVSDEFGCVNQIKFHGRSFAGDDLSKYKIVDSNDIIYTKSPLKEKPYGIIKIVGDETGIVSPLYIVNKAREGISPHYIYSYFDIPFRTNYYLAPLVRKGAKNTMNISNEEWLSGNIPVPITYNEQHKIGKFFQILDHTITFHAQKLEYLKQLKRALLQQMFI</sequence>
<dbReference type="SUPFAM" id="SSF116734">
    <property type="entry name" value="DNA methylase specificity domain"/>
    <property type="match status" value="2"/>
</dbReference>
<dbReference type="CDD" id="cd17494">
    <property type="entry name" value="RMtype1_S_Sma198ORF994P-TRD2-CR2_like"/>
    <property type="match status" value="1"/>
</dbReference>
<dbReference type="Gene3D" id="3.90.220.20">
    <property type="entry name" value="DNA methylase specificity domains"/>
    <property type="match status" value="2"/>
</dbReference>
<name>A0A0R1MET0_9LACO</name>
<dbReference type="InterPro" id="IPR052021">
    <property type="entry name" value="Type-I_RS_S_subunit"/>
</dbReference>
<keyword evidence="2" id="KW-0680">Restriction system</keyword>
<dbReference type="RefSeq" id="WP_082610473.1">
    <property type="nucleotide sequence ID" value="NZ_AZDU01000010.1"/>
</dbReference>
<organism evidence="5 6">
    <name type="scientific">Lactobacillus equicursoris DSM 19284 = JCM 14600 = CIP 110162</name>
    <dbReference type="NCBI Taxonomy" id="1293597"/>
    <lineage>
        <taxon>Bacteria</taxon>
        <taxon>Bacillati</taxon>
        <taxon>Bacillota</taxon>
        <taxon>Bacilli</taxon>
        <taxon>Lactobacillales</taxon>
        <taxon>Lactobacillaceae</taxon>
        <taxon>Lactobacillus</taxon>
    </lineage>
</organism>
<comment type="similarity">
    <text evidence="1">Belongs to the type-I restriction system S methylase family.</text>
</comment>
<dbReference type="GO" id="GO:0009307">
    <property type="term" value="P:DNA restriction-modification system"/>
    <property type="evidence" value="ECO:0007669"/>
    <property type="project" value="UniProtKB-KW"/>
</dbReference>
<comment type="caution">
    <text evidence="5">The sequence shown here is derived from an EMBL/GenBank/DDBJ whole genome shotgun (WGS) entry which is preliminary data.</text>
</comment>
<proteinExistence type="inferred from homology"/>
<evidence type="ECO:0000256" key="3">
    <source>
        <dbReference type="ARBA" id="ARBA00023125"/>
    </source>
</evidence>
<keyword evidence="6" id="KW-1185">Reference proteome</keyword>
<dbReference type="GO" id="GO:0003677">
    <property type="term" value="F:DNA binding"/>
    <property type="evidence" value="ECO:0007669"/>
    <property type="project" value="UniProtKB-KW"/>
</dbReference>
<dbReference type="PANTHER" id="PTHR30408">
    <property type="entry name" value="TYPE-1 RESTRICTION ENZYME ECOKI SPECIFICITY PROTEIN"/>
    <property type="match status" value="1"/>
</dbReference>
<dbReference type="Pfam" id="PF01420">
    <property type="entry name" value="Methylase_S"/>
    <property type="match status" value="1"/>
</dbReference>
<evidence type="ECO:0000256" key="2">
    <source>
        <dbReference type="ARBA" id="ARBA00022747"/>
    </source>
</evidence>
<protein>
    <submittedName>
        <fullName evidence="5">Type i restriction enzyme hsds subunit</fullName>
    </submittedName>
</protein>
<evidence type="ECO:0000259" key="4">
    <source>
        <dbReference type="Pfam" id="PF01420"/>
    </source>
</evidence>
<dbReference type="EMBL" id="AZDU01000010">
    <property type="protein sequence ID" value="KRL02739.1"/>
    <property type="molecule type" value="Genomic_DNA"/>
</dbReference>
<reference evidence="5 6" key="1">
    <citation type="journal article" date="2015" name="Genome Announc.">
        <title>Expanding the biotechnology potential of lactobacilli through comparative genomics of 213 strains and associated genera.</title>
        <authorList>
            <person name="Sun Z."/>
            <person name="Harris H.M."/>
            <person name="McCann A."/>
            <person name="Guo C."/>
            <person name="Argimon S."/>
            <person name="Zhang W."/>
            <person name="Yang X."/>
            <person name="Jeffery I.B."/>
            <person name="Cooney J.C."/>
            <person name="Kagawa T.F."/>
            <person name="Liu W."/>
            <person name="Song Y."/>
            <person name="Salvetti E."/>
            <person name="Wrobel A."/>
            <person name="Rasinkangas P."/>
            <person name="Parkhill J."/>
            <person name="Rea M.C."/>
            <person name="O'Sullivan O."/>
            <person name="Ritari J."/>
            <person name="Douillard F.P."/>
            <person name="Paul Ross R."/>
            <person name="Yang R."/>
            <person name="Briner A.E."/>
            <person name="Felis G.E."/>
            <person name="de Vos W.M."/>
            <person name="Barrangou R."/>
            <person name="Klaenhammer T.R."/>
            <person name="Caufield P.W."/>
            <person name="Cui Y."/>
            <person name="Zhang H."/>
            <person name="O'Toole P.W."/>
        </authorList>
    </citation>
    <scope>NUCLEOTIDE SEQUENCE [LARGE SCALE GENOMIC DNA]</scope>
    <source>
        <strain evidence="5 6">DSM 19284</strain>
    </source>
</reference>
<keyword evidence="3" id="KW-0238">DNA-binding</keyword>
<evidence type="ECO:0000313" key="5">
    <source>
        <dbReference type="EMBL" id="KRL02739.1"/>
    </source>
</evidence>
<dbReference type="Proteomes" id="UP000051074">
    <property type="component" value="Unassembled WGS sequence"/>
</dbReference>
<evidence type="ECO:0000256" key="1">
    <source>
        <dbReference type="ARBA" id="ARBA00010923"/>
    </source>
</evidence>